<keyword evidence="4" id="KW-1185">Reference proteome</keyword>
<evidence type="ECO:0000259" key="1">
    <source>
        <dbReference type="PROSITE" id="PS50093"/>
    </source>
</evidence>
<dbReference type="SUPFAM" id="SSF49265">
    <property type="entry name" value="Fibronectin type III"/>
    <property type="match status" value="2"/>
</dbReference>
<feature type="domain" description="Fibronectin type-III" evidence="2">
    <location>
        <begin position="1067"/>
        <end position="1156"/>
    </location>
</feature>
<dbReference type="Gene3D" id="2.130.10.130">
    <property type="entry name" value="Integrin alpha, N-terminal"/>
    <property type="match status" value="1"/>
</dbReference>
<dbReference type="RefSeq" id="WP_044226209.1">
    <property type="nucleotide sequence ID" value="NZ_JBKAGJ010000002.1"/>
</dbReference>
<dbReference type="InterPro" id="IPR028994">
    <property type="entry name" value="Integrin_alpha_N"/>
</dbReference>
<dbReference type="STRING" id="1524460.IX84_23680"/>
<dbReference type="InterPro" id="IPR036116">
    <property type="entry name" value="FN3_sf"/>
</dbReference>
<gene>
    <name evidence="3" type="ORF">IX84_23680</name>
</gene>
<dbReference type="InterPro" id="IPR035986">
    <property type="entry name" value="PKD_dom_sf"/>
</dbReference>
<dbReference type="Gene3D" id="2.60.40.10">
    <property type="entry name" value="Immunoglobulins"/>
    <property type="match status" value="5"/>
</dbReference>
<dbReference type="SUPFAM" id="SSF49299">
    <property type="entry name" value="PKD domain"/>
    <property type="match status" value="1"/>
</dbReference>
<feature type="domain" description="PKD" evidence="1">
    <location>
        <begin position="3972"/>
        <end position="4014"/>
    </location>
</feature>
<dbReference type="CDD" id="cd00146">
    <property type="entry name" value="PKD"/>
    <property type="match status" value="1"/>
</dbReference>
<dbReference type="Gene3D" id="2.60.40.740">
    <property type="match status" value="1"/>
</dbReference>
<accession>A0A098S1W8</accession>
<dbReference type="InterPro" id="IPR025667">
    <property type="entry name" value="SprB_repeat"/>
</dbReference>
<comment type="caution">
    <text evidence="3">The sequence shown here is derived from an EMBL/GenBank/DDBJ whole genome shotgun (WGS) entry which is preliminary data.</text>
</comment>
<evidence type="ECO:0000313" key="3">
    <source>
        <dbReference type="EMBL" id="KGE86135.1"/>
    </source>
</evidence>
<protein>
    <recommendedName>
        <fullName evidence="5">Fibronectin type-III domain-containing protein</fullName>
    </recommendedName>
</protein>
<evidence type="ECO:0000259" key="2">
    <source>
        <dbReference type="PROSITE" id="PS50853"/>
    </source>
</evidence>
<proteinExistence type="predicted"/>
<dbReference type="PANTHER" id="PTHR36220:SF1">
    <property type="entry name" value="GAMMA TUBULIN COMPLEX COMPONENT C-TERMINAL DOMAIN-CONTAINING PROTEIN"/>
    <property type="match status" value="1"/>
</dbReference>
<dbReference type="PROSITE" id="PS50853">
    <property type="entry name" value="FN3"/>
    <property type="match status" value="1"/>
</dbReference>
<dbReference type="InterPro" id="IPR013783">
    <property type="entry name" value="Ig-like_fold"/>
</dbReference>
<dbReference type="Pfam" id="PF18911">
    <property type="entry name" value="PKD_4"/>
    <property type="match status" value="1"/>
</dbReference>
<dbReference type="InterPro" id="IPR003961">
    <property type="entry name" value="FN3_dom"/>
</dbReference>
<dbReference type="Proteomes" id="UP000029736">
    <property type="component" value="Unassembled WGS sequence"/>
</dbReference>
<dbReference type="InterPro" id="IPR000601">
    <property type="entry name" value="PKD_dom"/>
</dbReference>
<dbReference type="PROSITE" id="PS50093">
    <property type="entry name" value="PKD"/>
    <property type="match status" value="1"/>
</dbReference>
<dbReference type="SMART" id="SM00060">
    <property type="entry name" value="FN3"/>
    <property type="match status" value="4"/>
</dbReference>
<sequence length="4124" mass="450948">MSDSYIDVEWDLSQVCFEDASNNDEAYEDGVFLELTANGVVIYTEIIDEAMPGPVDNVYRHFVGPGRSINYELVLYEIGPGDEITAMGCSSLTETGGTLAFQPPVGVTATDATRADAVELTWTNKSELSSSFQVIRKVGAEETVAAIIPGTSIIDSVFTFEDNFLLGNQNSLENGIEYEYCIRTFSELVDSTFSETDFSVCDQGSTYDINFQASDFAFSDRVEMTWDDVSAFADKLVIRRDGEVIEVIEVPSVTQYVDSIPTYGLNSLYTISLLVDEEGDVIQVQDQDMGGVDPIGNISGFVRGEEGVGLSGVKIFYEVEVLDSVIQDSTITDYTGAYTFSPIFFGRTGNFTITPSRPGEGAFLPASQEVTLDVESPVALDINFSFRGTLSTGPDSIAVNSFTSSPGDDILNFSWSYFSDADTTHFQLYRYGTLIGIEDDADGLPGSITDRTGKPGHFYVYELRAYSIRNDSFTIASVKDTIQFPEVTAPENLIVQDDFSAETEGILTLSWTHTSNNYDGFQVYRNDSLIAMLDQGVTFFSDYTGIPGAVYDYNISAFRKFNGPVLGEETFESAYLGSDGNLYPPFFEPDNVNAAPQVNENAVLVSWDVPVAASAIDNYSGFKVYRDGVEIGTILKGDDYEFLDLQGLPGAGVEYAVRTFVLQPDTLSLSSGTPAANNPVNFPVIEAPVINSVGAALGKATVNLGAGYSTANSNFDGFIFYADGVPFDTVDVDKNSATYYPNTTGGSAISINFEARAFRNINGRIFTSDADAQTASVPLGNNPLEAPGNINASEHFPMHVALTWTYPVFKLSRFVVYRDGVALDTLPTTARAYYDYDVSVSVRHEYAAQAIYEGAASISVYDQGSRLGRGYVIAHIDSDANGRQMDSLRFNILGSSGPLGAVFTNESGTAVFDCLPVDSEVVSFTLDTEGRTLEVPAATLSPAGGVSGNDIEVLEFEETFEPSNVPPLPRVDSVAAVVNASAQVLKTWRQVVISWSVSEGRYDGFEVYRGLAKIADVQRREPNYVIDSTGVGGIEYLYTVRPYYIDNGDIIRGEEVGAFIAFPALQPVENLTATAGYFGNANTLNLNWSHPKGDVSYYQLTRNDEVIGIIQSGEQLTFEDKTGKPGQTYNYTVSAILIEDNGLVVSDPKSVTVGYPVVGDPALSLLAVQDSNAVRVEWTYMGEEVDGFRVLRDNNLIATLEPDERIYWDKEGSPESVHEYTVISLLNRDGMEFQSEGAMDTITYPKLKPVVNLMAMSVDSLGNAMLSFEYYAGGVDRFEMLYNISYTYANNVIQDSSVMLTLFPDQLEDNILEFEDELAIPQASIDYMVKAVSVRDGVTYFSDSETATIVSYPRPPMPMNLVATDGTYENRVELSWDSPLEANIDFFEVRRGNTVIGTVEGGLRKFTDVFNGIGNDPSGTYTYTVVAYRSDYGVNFPSVSATDSGYPGLLRKGYNVLSDANVTSSFGWDVAADQNNVIVGSPFTGRGFASFFTKNSTTNKWDLKLSYSHGNDATWTLDDYGYSVDVVGGEVAVGAPRTQKNGDINWGWIDYIPSGFTGTSSGFIGWASATEDSRFGEDVAVTGNRYYATKEATGNNEILYFAQPATLTGLVTQPANTGSQDYVSMDASDSYVVAGATTTTTSEAGFVDIFRRDGNILVHANRTEGEENGDEFGTSIYLEGNFMAVGATGSQGGKVYIYQIKDNGTTADEIQQITPPGLDNASDTDKFGSDVSLSGKYLLVGARNHQSIESGVSDRTGLAFLYEKSGNTFDYVDVLSLPDGTGDAGDDYGFSVAASTGGFFVGAPYWGSDGGAFYYSPDLLELWNQKLISVTASDGQFSNRTRVAWVFTGNRDYINGFNIYRDDELIHNAAFNESVYMDTDGVPGREYTYKVKVLTTEDRESIPKSDKGFRKAIGVFEGDVFTAIGSAPVPGVTITAEGIINGEKYEYSGLTDVNGHFYIDGVFFADETVNYTLTASYLDHVFLVNPIPVVISPDNPVKSNIIFIDNTAFIAQGTVAYEGVSCGLDSITVRSVHRFSNGSESLDEVMTDEEGKYSLVLQPGQAGLEEIRIEIDSFQIRSDVMGNNADTILHLFKTDSATVFTDFSNFRQNYQIDFVDTLTYEAEFFVTTVCGLPASSNGSFNIEISRRDGCYQQIVATNNISGKVTANLPPLDDLVVTVRSGVPATVENLLITDYLRYRPTEIDLERTHIDNFKNDYSQEVLDSLLFTKLVYHKPATIDVSNEIGELFCGDASEPRILRQNSNYNLTFSVEETINGLTCSVDEGFLVVTNAAAKSNTRDTLNYLPELNGFEKHLFTAGAPNLVAPFRKGVNIKYFSAVGDLLSEVNIPFVITGSAPLPGSDVIVDIRDQEGQIKLPIYVLRDPYGDGSFSSIEEGTTITKSLTELFSFRGGAGVVTDLKFAVGTVGLFLEIDALAGGSTADEDTYELSITTTQEISTSATSDFVGPDADVLVGIGASTQYGLIEEVRYLEDSCKFVKVQTIDITLNEIKTDWFYTVGQIKQLRNEKLDQVDQVRDGTLELQVNGEVLDTTEAIGRLSALANNWQAMLDYHARESVPYYQLCAEQLNADSLWDESIEFDNFQTFVQGLDVGVFGEEPDDFTPDADPDEDFITRIQNARDARAGFCGEIGSYNAQDSFILNQPLDEVIFTTDLAERYEEASRAVDLWVDSLYLSIDDVEERISDITTLEGIFPEVENTTFSAGVDVTKTRTVNRTTSSKWSTRGFVDFSLILGGYLKARASGGFGLITDIAVAENKLGGQIELNFEWGKDRYNSKEVESTISYTLSDDDPGDQFSVTAIKGRDQGHTPYFQLLGGRSSCPPEEGTILRDIFDISLYDPETESTFDSQELLNLNPDEPAEFFVQLTNLNPFGEQRDLFVYHEGESNENGATLRLNGGLLGGGNQSGQTLTFINPNQPIILPLTLTRSVNNYQFDSIYIVLRPSCTDGDLFLLGQRDTVTISANFDYPCSDISIASPGNDWLISRRNPFLDDSFESLSIEIRDYEADNPALEEIYLEYRRIGDGSGWERIPTSQLDPNYIVNSDSLIAYNEENFGPGQIPKYFFVWDITELYEAYPDGIYEIRAISFCGVSGEVQSNIIRGQIRRQTGDVFALTEPADGIWQAGDEISIKVNKELDCAQLGDFTFEVTERASGNTVPGEVFCFANENKLVFQPDNTTLLDYDGQILDAIVYDLEDEVGNRYLDTFRWEFRVVARDIFVQDTLLETTIYQDSEGELNTVIFYNDDIGFINYVTDGNADYPWLTVDPTTGSVPAATGRAVTFTIDGSQLPVGDTTAVIRFVSTSGLMNQGVDSVRIKVNVLAKPPYWVVDPSQYATSTPVITNFEFTNAPGVTSRDTMDIISAWIGNEIRGVARISSTQVGQYAAFMLVYGDPEDIGTPLEFRVWDANEGREYNGYPVDSLFFDDAQSIGSFGDPEILMVDRNRDLARYIPVNGEEDGGGGITWLSFNSQEEDMTVDEQLRELKFLQNGDIIKTESKSAGYVEGVGWLSTNGLDSIEAEEGYILFLGGLDDTIRVTGMDAEFGPIILEQGWNLVGAPVQDTIAINDAFSVLNISNGDFLTTVAQDPTLPGLSANMVAQYDQGLSQWLFGLGSGMEVIRPNFAYQIRVAAANAVMLYDGATSPLTAAPVSDGSGERIAAFVPSDPSTWSVDPSEYPSSMVVTGVALFDEVQSLDQGDKIAAYVNGECRGAAHISHIPALGDYMAPMFIYGTNAGDVVEILMYDASEGQVYLAKETLVYEPNGIVGSFTAPYAFENQTMSAIYERVNTYCEADTSGSLSVTMVSGLTAPYTYEWSNGASGASLAGLSSGDYSVTITGQEGISFVDTIVLENLEITIPAPTVELSTDNPACSGTDVVLHAMPPNQEATVVWQNSAGEVLEEGNTLLLEHLQSQFTAYASTFYRGCQSEPMETTIEVYEPDADFTIAPPEELTTATAVQFLPGDNTGSFAWSFGDGAVSDLVAPLHQYELPGHYQVSLARTDLAGCTGYGLYDIWVGAATQTLELPEGKIQLQATPNPFSHYLDVMLDLPYGGSFELELLSISGQRIERIQSVWEAGKRSIRLTPDISDGTYLLQLRTDRGHRLALPIIKQSPRP</sequence>
<dbReference type="Pfam" id="PF13573">
    <property type="entry name" value="SprB"/>
    <property type="match status" value="1"/>
</dbReference>
<evidence type="ECO:0000313" key="4">
    <source>
        <dbReference type="Proteomes" id="UP000029736"/>
    </source>
</evidence>
<reference evidence="3 4" key="1">
    <citation type="journal article" date="2014" name="Int. J. Syst. Evol. Microbiol.">
        <title>Phaeodactylibacter xiamenensis gen. nov., sp. nov., a member of the family Saprospiraceae isolated from the marine alga Phaeodactylum tricornutum.</title>
        <authorList>
            <person name="Chen Z.Jr."/>
            <person name="Lei X."/>
            <person name="Lai Q."/>
            <person name="Li Y."/>
            <person name="Zhang B."/>
            <person name="Zhang J."/>
            <person name="Zhang H."/>
            <person name="Yang L."/>
            <person name="Zheng W."/>
            <person name="Tian Y."/>
            <person name="Yu Z."/>
            <person name="Xu H.Jr."/>
            <person name="Zheng T."/>
        </authorList>
    </citation>
    <scope>NUCLEOTIDE SEQUENCE [LARGE SCALE GENOMIC DNA]</scope>
    <source>
        <strain evidence="3 4">KD52</strain>
    </source>
</reference>
<dbReference type="PANTHER" id="PTHR36220">
    <property type="entry name" value="UNNAMED PRODUCT"/>
    <property type="match status" value="1"/>
</dbReference>
<evidence type="ECO:0008006" key="5">
    <source>
        <dbReference type="Google" id="ProtNLM"/>
    </source>
</evidence>
<dbReference type="EMBL" id="JPOS01000082">
    <property type="protein sequence ID" value="KGE86135.1"/>
    <property type="molecule type" value="Genomic_DNA"/>
</dbReference>
<organism evidence="3 4">
    <name type="scientific">Phaeodactylibacter xiamenensis</name>
    <dbReference type="NCBI Taxonomy" id="1524460"/>
    <lineage>
        <taxon>Bacteria</taxon>
        <taxon>Pseudomonadati</taxon>
        <taxon>Bacteroidota</taxon>
        <taxon>Saprospiria</taxon>
        <taxon>Saprospirales</taxon>
        <taxon>Haliscomenobacteraceae</taxon>
        <taxon>Phaeodactylibacter</taxon>
    </lineage>
</organism>
<name>A0A098S1W8_9BACT</name>